<keyword evidence="12" id="KW-1185">Reference proteome</keyword>
<dbReference type="PROSITE" id="PS51464">
    <property type="entry name" value="SIS"/>
    <property type="match status" value="2"/>
</dbReference>
<accession>A0ABY4SC82</accession>
<dbReference type="CDD" id="cd05008">
    <property type="entry name" value="SIS_GlmS_GlmD_1"/>
    <property type="match status" value="1"/>
</dbReference>
<organism evidence="11 12">
    <name type="scientific">Aquincola tertiaricarbonis</name>
    <dbReference type="NCBI Taxonomy" id="391953"/>
    <lineage>
        <taxon>Bacteria</taxon>
        <taxon>Pseudomonadati</taxon>
        <taxon>Pseudomonadota</taxon>
        <taxon>Betaproteobacteria</taxon>
        <taxon>Burkholderiales</taxon>
        <taxon>Sphaerotilaceae</taxon>
        <taxon>Aquincola</taxon>
    </lineage>
</organism>
<dbReference type="Pfam" id="PF01380">
    <property type="entry name" value="SIS"/>
    <property type="match status" value="2"/>
</dbReference>
<dbReference type="Gene3D" id="3.40.50.10490">
    <property type="entry name" value="Glucose-6-phosphate isomerase like protein, domain 1"/>
    <property type="match status" value="2"/>
</dbReference>
<dbReference type="SUPFAM" id="SSF53697">
    <property type="entry name" value="SIS domain"/>
    <property type="match status" value="1"/>
</dbReference>
<gene>
    <name evidence="8 11" type="primary">glmS</name>
    <name evidence="11" type="ORF">MW290_30070</name>
</gene>
<comment type="catalytic activity">
    <reaction evidence="1 8">
        <text>D-fructose 6-phosphate + L-glutamine = D-glucosamine 6-phosphate + L-glutamate</text>
        <dbReference type="Rhea" id="RHEA:13237"/>
        <dbReference type="ChEBI" id="CHEBI:29985"/>
        <dbReference type="ChEBI" id="CHEBI:58359"/>
        <dbReference type="ChEBI" id="CHEBI:58725"/>
        <dbReference type="ChEBI" id="CHEBI:61527"/>
        <dbReference type="EC" id="2.6.1.16"/>
    </reaction>
</comment>
<dbReference type="PROSITE" id="PS51278">
    <property type="entry name" value="GATASE_TYPE_2"/>
    <property type="match status" value="1"/>
</dbReference>
<dbReference type="InterPro" id="IPR029055">
    <property type="entry name" value="Ntn_hydrolases_N"/>
</dbReference>
<dbReference type="InterPro" id="IPR017932">
    <property type="entry name" value="GATase_2_dom"/>
</dbReference>
<dbReference type="HAMAP" id="MF_00164">
    <property type="entry name" value="GlmS"/>
    <property type="match status" value="1"/>
</dbReference>
<dbReference type="CDD" id="cd05009">
    <property type="entry name" value="SIS_GlmS_GlmD_2"/>
    <property type="match status" value="1"/>
</dbReference>
<evidence type="ECO:0000256" key="1">
    <source>
        <dbReference type="ARBA" id="ARBA00001031"/>
    </source>
</evidence>
<dbReference type="CDD" id="cd00714">
    <property type="entry name" value="GFAT"/>
    <property type="match status" value="1"/>
</dbReference>
<dbReference type="EC" id="2.6.1.16" evidence="2 8"/>
<dbReference type="InterPro" id="IPR001347">
    <property type="entry name" value="SIS_dom"/>
</dbReference>
<dbReference type="PANTHER" id="PTHR10937:SF0">
    <property type="entry name" value="GLUTAMINE--FRUCTOSE-6-PHOSPHATE TRANSAMINASE (ISOMERIZING)"/>
    <property type="match status" value="1"/>
</dbReference>
<protein>
    <recommendedName>
        <fullName evidence="3 8">Glutamine--fructose-6-phosphate aminotransferase [isomerizing]</fullName>
        <ecNumber evidence="2 8">2.6.1.16</ecNumber>
    </recommendedName>
    <alternativeName>
        <fullName evidence="8">D-fructose-6-phosphate amidotransferase</fullName>
    </alternativeName>
    <alternativeName>
        <fullName evidence="8">GFAT</fullName>
    </alternativeName>
    <alternativeName>
        <fullName evidence="8">Glucosamine-6-phosphate synthase</fullName>
    </alternativeName>
    <alternativeName>
        <fullName evidence="8">Hexosephosphate aminotransferase</fullName>
    </alternativeName>
    <alternativeName>
        <fullName evidence="8">L-glutamine--D-fructose-6-phosphate amidotransferase</fullName>
    </alternativeName>
</protein>
<comment type="function">
    <text evidence="8">Catalyzes the first step in hexosamine metabolism, converting fructose-6P into glucosamine-6P using glutamine as a nitrogen source.</text>
</comment>
<proteinExistence type="inferred from homology"/>
<keyword evidence="6" id="KW-0677">Repeat</keyword>
<feature type="initiator methionine" description="Removed" evidence="8">
    <location>
        <position position="1"/>
    </location>
</feature>
<dbReference type="Pfam" id="PF13522">
    <property type="entry name" value="GATase_6"/>
    <property type="match status" value="1"/>
</dbReference>
<feature type="domain" description="SIS" evidence="10">
    <location>
        <begin position="458"/>
        <end position="599"/>
    </location>
</feature>
<evidence type="ECO:0000259" key="9">
    <source>
        <dbReference type="PROSITE" id="PS51278"/>
    </source>
</evidence>
<keyword evidence="7" id="KW-0315">Glutamine amidotransferase</keyword>
<sequence>MCGIVGAVSTRNIVPILVEGLRRLEYRGYDSCGLAVHQDGQLRRARSTARVAELQAQVDQDAISAGTGIAHTRWATHGAPAVHNAHPHFSGNRVALVHNGIIENHDELRAELIAKGFAFTSQTDTEVIAHLVNHLYDGDLFETVQQAVKRLRGAYAIAVFCRDEPHRVVGAREGSPLVLGRGEGENFLASDAMALAGVTDQIVYLEEGDVVDVQLNKVWINGRQADGSVRPVEREVRTVHAHTGAAELGPYRHYMQKEIFEQPKAIADTLEAVAGVSPELFGDGAHGIFKQVDQVLVLACGTSYYAGLVARQWIESLAGLPTTVEIASEYRYRDSVPNPRTLVVTITQSGETADTLAALKHARSLGMPHTLTVCNVPTSAMVRECKLAFITRAGAEIGVASTKAFTTQLVGLFLLALALGQVRGKLTDEQEARHLKDLRHLPAAIQSVLALEPQVIAWSDEFARKENALFLGRGLHYPVALEGALKLKEISYIHAEAYPAGELKHGPLALVTAAMPVVTVAPNDQLLEKLKSNLQEVRARGGELFVFADADTHIQRDTGMHVIRMPEHYGWLSPILHTVPLQLLAYHTACARGTDVDKPRNLAKSVTVE</sequence>
<keyword evidence="5 8" id="KW-0808">Transferase</keyword>
<dbReference type="NCBIfam" id="NF001484">
    <property type="entry name" value="PRK00331.1"/>
    <property type="match status" value="1"/>
</dbReference>
<feature type="active site" description="For Fru-6P isomerization activity" evidence="8">
    <location>
        <position position="604"/>
    </location>
</feature>
<evidence type="ECO:0000313" key="11">
    <source>
        <dbReference type="EMBL" id="URI09795.1"/>
    </source>
</evidence>
<evidence type="ECO:0000313" key="12">
    <source>
        <dbReference type="Proteomes" id="UP001056201"/>
    </source>
</evidence>
<dbReference type="Proteomes" id="UP001056201">
    <property type="component" value="Chromosome 2"/>
</dbReference>
<dbReference type="Gene3D" id="3.60.20.10">
    <property type="entry name" value="Glutamine Phosphoribosylpyrophosphate, subunit 1, domain 1"/>
    <property type="match status" value="1"/>
</dbReference>
<comment type="subunit">
    <text evidence="8">Homodimer.</text>
</comment>
<evidence type="ECO:0000256" key="2">
    <source>
        <dbReference type="ARBA" id="ARBA00012916"/>
    </source>
</evidence>
<dbReference type="SUPFAM" id="SSF56235">
    <property type="entry name" value="N-terminal nucleophile aminohydrolases (Ntn hydrolases)"/>
    <property type="match status" value="1"/>
</dbReference>
<feature type="domain" description="SIS" evidence="10">
    <location>
        <begin position="285"/>
        <end position="425"/>
    </location>
</feature>
<evidence type="ECO:0000256" key="6">
    <source>
        <dbReference type="ARBA" id="ARBA00022737"/>
    </source>
</evidence>
<dbReference type="GO" id="GO:0004360">
    <property type="term" value="F:glutamine-fructose-6-phosphate transaminase (isomerizing) activity"/>
    <property type="evidence" value="ECO:0007669"/>
    <property type="project" value="UniProtKB-EC"/>
</dbReference>
<dbReference type="InterPro" id="IPR005855">
    <property type="entry name" value="GFAT"/>
</dbReference>
<dbReference type="InterPro" id="IPR035490">
    <property type="entry name" value="GlmS/FrlB_SIS"/>
</dbReference>
<dbReference type="PANTHER" id="PTHR10937">
    <property type="entry name" value="GLUCOSAMINE--FRUCTOSE-6-PHOSPHATE AMINOTRANSFERASE, ISOMERIZING"/>
    <property type="match status" value="1"/>
</dbReference>
<evidence type="ECO:0000256" key="3">
    <source>
        <dbReference type="ARBA" id="ARBA00016090"/>
    </source>
</evidence>
<evidence type="ECO:0000256" key="4">
    <source>
        <dbReference type="ARBA" id="ARBA00022576"/>
    </source>
</evidence>
<feature type="domain" description="Glutamine amidotransferase type-2" evidence="9">
    <location>
        <begin position="2"/>
        <end position="216"/>
    </location>
</feature>
<name>A0ABY4SC82_AQUTE</name>
<evidence type="ECO:0000256" key="8">
    <source>
        <dbReference type="HAMAP-Rule" id="MF_00164"/>
    </source>
</evidence>
<dbReference type="NCBIfam" id="TIGR01135">
    <property type="entry name" value="glmS"/>
    <property type="match status" value="1"/>
</dbReference>
<dbReference type="EMBL" id="CP097636">
    <property type="protein sequence ID" value="URI09795.1"/>
    <property type="molecule type" value="Genomic_DNA"/>
</dbReference>
<keyword evidence="8" id="KW-0963">Cytoplasm</keyword>
<dbReference type="InterPro" id="IPR035466">
    <property type="entry name" value="GlmS/AgaS_SIS"/>
</dbReference>
<reference evidence="11" key="1">
    <citation type="submission" date="2022-05" db="EMBL/GenBank/DDBJ databases">
        <title>An RpoN-dependent PEP-CTERM gene is involved in floc formation of an Aquincola tertiaricarbonis strain.</title>
        <authorList>
            <person name="Qiu D."/>
            <person name="Xia M."/>
        </authorList>
    </citation>
    <scope>NUCLEOTIDE SEQUENCE</scope>
    <source>
        <strain evidence="11">RN12</strain>
    </source>
</reference>
<evidence type="ECO:0000256" key="7">
    <source>
        <dbReference type="ARBA" id="ARBA00022962"/>
    </source>
</evidence>
<keyword evidence="4 8" id="KW-0032">Aminotransferase</keyword>
<dbReference type="RefSeq" id="WP_250198018.1">
    <property type="nucleotide sequence ID" value="NZ_CP097636.1"/>
</dbReference>
<evidence type="ECO:0000259" key="10">
    <source>
        <dbReference type="PROSITE" id="PS51464"/>
    </source>
</evidence>
<comment type="subcellular location">
    <subcellularLocation>
        <location evidence="8">Cytoplasm</location>
    </subcellularLocation>
</comment>
<dbReference type="InterPro" id="IPR047084">
    <property type="entry name" value="GFAT_N"/>
</dbReference>
<dbReference type="InterPro" id="IPR046348">
    <property type="entry name" value="SIS_dom_sf"/>
</dbReference>
<evidence type="ECO:0000256" key="5">
    <source>
        <dbReference type="ARBA" id="ARBA00022679"/>
    </source>
</evidence>
<feature type="active site" description="Nucleophile; for GATase activity" evidence="8">
    <location>
        <position position="2"/>
    </location>
</feature>